<keyword evidence="1" id="KW-0805">Transcription regulation</keyword>
<dbReference type="RefSeq" id="WP_011606004.1">
    <property type="nucleotide sequence ID" value="NC_008278.1"/>
</dbReference>
<dbReference type="PANTHER" id="PTHR33204:SF37">
    <property type="entry name" value="HTH-TYPE TRANSCRIPTIONAL REGULATOR YODB"/>
    <property type="match status" value="1"/>
</dbReference>
<dbReference type="Pfam" id="PF01638">
    <property type="entry name" value="HxlR"/>
    <property type="match status" value="1"/>
</dbReference>
<evidence type="ECO:0000313" key="6">
    <source>
        <dbReference type="Proteomes" id="UP000000657"/>
    </source>
</evidence>
<dbReference type="KEGG" id="fal:FRAAL4890"/>
<proteinExistence type="predicted"/>
<evidence type="ECO:0000256" key="2">
    <source>
        <dbReference type="ARBA" id="ARBA00023125"/>
    </source>
</evidence>
<dbReference type="SUPFAM" id="SSF46785">
    <property type="entry name" value="Winged helix' DNA-binding domain"/>
    <property type="match status" value="1"/>
</dbReference>
<feature type="domain" description="HTH hxlR-type" evidence="4">
    <location>
        <begin position="24"/>
        <end position="122"/>
    </location>
</feature>
<dbReference type="eggNOG" id="COG1733">
    <property type="taxonomic scope" value="Bacteria"/>
</dbReference>
<reference evidence="5 6" key="1">
    <citation type="journal article" date="2007" name="Genome Res.">
        <title>Genome characteristics of facultatively symbiotic Frankia sp. strains reflect host range and host plant biogeography.</title>
        <authorList>
            <person name="Normand P."/>
            <person name="Lapierre P."/>
            <person name="Tisa L.S."/>
            <person name="Gogarten J.P."/>
            <person name="Alloisio N."/>
            <person name="Bagnarol E."/>
            <person name="Bassi C.A."/>
            <person name="Berry A.M."/>
            <person name="Bickhart D.M."/>
            <person name="Choisne N."/>
            <person name="Couloux A."/>
            <person name="Cournoyer B."/>
            <person name="Cruveiller S."/>
            <person name="Daubin V."/>
            <person name="Demange N."/>
            <person name="Francino M.P."/>
            <person name="Goltsman E."/>
            <person name="Huang Y."/>
            <person name="Kopp O.R."/>
            <person name="Labarre L."/>
            <person name="Lapidus A."/>
            <person name="Lavire C."/>
            <person name="Marechal J."/>
            <person name="Martinez M."/>
            <person name="Mastronunzio J.E."/>
            <person name="Mullin B.C."/>
            <person name="Niemann J."/>
            <person name="Pujic P."/>
            <person name="Rawnsley T."/>
            <person name="Rouy Z."/>
            <person name="Schenowitz C."/>
            <person name="Sellstedt A."/>
            <person name="Tavares F."/>
            <person name="Tomkins J.P."/>
            <person name="Vallenet D."/>
            <person name="Valverde C."/>
            <person name="Wall L.G."/>
            <person name="Wang Y."/>
            <person name="Medigue C."/>
            <person name="Benson D.R."/>
        </authorList>
    </citation>
    <scope>NUCLEOTIDE SEQUENCE [LARGE SCALE GENOMIC DNA]</scope>
    <source>
        <strain evidence="6">DSM 45986 / CECT 9034 / ACN14a</strain>
    </source>
</reference>
<evidence type="ECO:0000313" key="5">
    <source>
        <dbReference type="EMBL" id="CAJ63531.1"/>
    </source>
</evidence>
<sequence>MTTRTAAQRRAEAKVAYDAFMAACPSRKVFEMLSDKWVGLVLAAVSAGPRRYGELKAEIAGVSPKMLTQTLRTLERSGLVDRTVTASVPVRVDYELTPLGRDLYPLITPLKAWAEANVDAIRAAEQAYDLRTFAREPTGASAATGASAVIGVTAAMGVTAARQ</sequence>
<dbReference type="GO" id="GO:0003677">
    <property type="term" value="F:DNA binding"/>
    <property type="evidence" value="ECO:0007669"/>
    <property type="project" value="UniProtKB-KW"/>
</dbReference>
<dbReference type="HOGENOM" id="CLU_111585_2_2_11"/>
<dbReference type="OrthoDB" id="370168at2"/>
<keyword evidence="2" id="KW-0238">DNA-binding</keyword>
<keyword evidence="3" id="KW-0804">Transcription</keyword>
<evidence type="ECO:0000256" key="3">
    <source>
        <dbReference type="ARBA" id="ARBA00023163"/>
    </source>
</evidence>
<dbReference type="PROSITE" id="PS51118">
    <property type="entry name" value="HTH_HXLR"/>
    <property type="match status" value="1"/>
</dbReference>
<evidence type="ECO:0000259" key="4">
    <source>
        <dbReference type="PROSITE" id="PS51118"/>
    </source>
</evidence>
<dbReference type="Proteomes" id="UP000000657">
    <property type="component" value="Chromosome"/>
</dbReference>
<dbReference type="PANTHER" id="PTHR33204">
    <property type="entry name" value="TRANSCRIPTIONAL REGULATOR, MARR FAMILY"/>
    <property type="match status" value="1"/>
</dbReference>
<dbReference type="AlphaFoldDB" id="Q0RG58"/>
<dbReference type="InterPro" id="IPR036390">
    <property type="entry name" value="WH_DNA-bd_sf"/>
</dbReference>
<protein>
    <submittedName>
        <fullName evidence="5">Transcriptional regulator (Partial match)</fullName>
    </submittedName>
</protein>
<name>Q0RG58_FRAAA</name>
<gene>
    <name evidence="5" type="ordered locus">FRAAL4890</name>
</gene>
<dbReference type="InterPro" id="IPR002577">
    <property type="entry name" value="HTH_HxlR"/>
</dbReference>
<evidence type="ECO:0000256" key="1">
    <source>
        <dbReference type="ARBA" id="ARBA00023015"/>
    </source>
</evidence>
<organism evidence="5 6">
    <name type="scientific">Frankia alni (strain DSM 45986 / CECT 9034 / ACN14a)</name>
    <dbReference type="NCBI Taxonomy" id="326424"/>
    <lineage>
        <taxon>Bacteria</taxon>
        <taxon>Bacillati</taxon>
        <taxon>Actinomycetota</taxon>
        <taxon>Actinomycetes</taxon>
        <taxon>Frankiales</taxon>
        <taxon>Frankiaceae</taxon>
        <taxon>Frankia</taxon>
    </lineage>
</organism>
<accession>Q0RG58</accession>
<keyword evidence="6" id="KW-1185">Reference proteome</keyword>
<dbReference type="STRING" id="326424.FRAAL4890"/>
<dbReference type="EMBL" id="CT573213">
    <property type="protein sequence ID" value="CAJ63531.1"/>
    <property type="molecule type" value="Genomic_DNA"/>
</dbReference>
<dbReference type="Gene3D" id="1.10.10.10">
    <property type="entry name" value="Winged helix-like DNA-binding domain superfamily/Winged helix DNA-binding domain"/>
    <property type="match status" value="1"/>
</dbReference>
<dbReference type="InterPro" id="IPR036388">
    <property type="entry name" value="WH-like_DNA-bd_sf"/>
</dbReference>